<dbReference type="EMBL" id="JAKOGI010000082">
    <property type="protein sequence ID" value="KAJ8445018.1"/>
    <property type="molecule type" value="Genomic_DNA"/>
</dbReference>
<name>A0A9Q1QJK6_9CARY</name>
<evidence type="ECO:0000313" key="2">
    <source>
        <dbReference type="EMBL" id="KAJ8445018.1"/>
    </source>
</evidence>
<sequence length="218" mass="24245">MMHAFMEKVTSKLSRMLIDSPSRIYESNQGSTLRDGISFRTLMRKSAALSGPGLLIVGDRKGAVFGGLLDCPLKPCPRRKYQGTNQTFVFTNIYGEPRLFRATGANRYFYLCLNDMIAFGGGSNFALSLDGDLLNGSSGPCETFGNLCLAHDSMFELKNVEVLSLIPQMDCLVNLGCKLVSHEQGMVWEQTEEDWNGGWYYLHLPFGLKDDGILLMCK</sequence>
<dbReference type="OrthoDB" id="26679at2759"/>
<evidence type="ECO:0000313" key="3">
    <source>
        <dbReference type="Proteomes" id="UP001153076"/>
    </source>
</evidence>
<dbReference type="AlphaFoldDB" id="A0A9Q1QJK6"/>
<protein>
    <recommendedName>
        <fullName evidence="1">TLDc domain-containing protein</fullName>
    </recommendedName>
</protein>
<dbReference type="PROSITE" id="PS51886">
    <property type="entry name" value="TLDC"/>
    <property type="match status" value="1"/>
</dbReference>
<dbReference type="Pfam" id="PF07534">
    <property type="entry name" value="TLD"/>
    <property type="match status" value="1"/>
</dbReference>
<dbReference type="Proteomes" id="UP001153076">
    <property type="component" value="Unassembled WGS sequence"/>
</dbReference>
<evidence type="ECO:0000259" key="1">
    <source>
        <dbReference type="PROSITE" id="PS51886"/>
    </source>
</evidence>
<keyword evidence="3" id="KW-1185">Reference proteome</keyword>
<comment type="caution">
    <text evidence="2">The sequence shown here is derived from an EMBL/GenBank/DDBJ whole genome shotgun (WGS) entry which is preliminary data.</text>
</comment>
<dbReference type="InterPro" id="IPR006571">
    <property type="entry name" value="TLDc_dom"/>
</dbReference>
<proteinExistence type="predicted"/>
<dbReference type="SMART" id="SM00584">
    <property type="entry name" value="TLDc"/>
    <property type="match status" value="1"/>
</dbReference>
<gene>
    <name evidence="2" type="ORF">Cgig2_029212</name>
</gene>
<organism evidence="2 3">
    <name type="scientific">Carnegiea gigantea</name>
    <dbReference type="NCBI Taxonomy" id="171969"/>
    <lineage>
        <taxon>Eukaryota</taxon>
        <taxon>Viridiplantae</taxon>
        <taxon>Streptophyta</taxon>
        <taxon>Embryophyta</taxon>
        <taxon>Tracheophyta</taxon>
        <taxon>Spermatophyta</taxon>
        <taxon>Magnoliopsida</taxon>
        <taxon>eudicotyledons</taxon>
        <taxon>Gunneridae</taxon>
        <taxon>Pentapetalae</taxon>
        <taxon>Caryophyllales</taxon>
        <taxon>Cactineae</taxon>
        <taxon>Cactaceae</taxon>
        <taxon>Cactoideae</taxon>
        <taxon>Echinocereeae</taxon>
        <taxon>Carnegiea</taxon>
    </lineage>
</organism>
<dbReference type="PANTHER" id="PTHR23354:SF74">
    <property type="entry name" value="TLD-DOMAIN CONTAINING NUCLEOLAR PROTEIN"/>
    <property type="match status" value="1"/>
</dbReference>
<accession>A0A9Q1QJK6</accession>
<reference evidence="2" key="1">
    <citation type="submission" date="2022-04" db="EMBL/GenBank/DDBJ databases">
        <title>Carnegiea gigantea Genome sequencing and assembly v2.</title>
        <authorList>
            <person name="Copetti D."/>
            <person name="Sanderson M.J."/>
            <person name="Burquez A."/>
            <person name="Wojciechowski M.F."/>
        </authorList>
    </citation>
    <scope>NUCLEOTIDE SEQUENCE</scope>
    <source>
        <strain evidence="2">SGP5-SGP5p</strain>
        <tissue evidence="2">Aerial part</tissue>
    </source>
</reference>
<feature type="domain" description="TLDc" evidence="1">
    <location>
        <begin position="1"/>
        <end position="166"/>
    </location>
</feature>
<dbReference type="PANTHER" id="PTHR23354">
    <property type="entry name" value="NUCLEOLAR PROTEIN 7/ESTROGEN RECEPTOR COACTIVATOR-RELATED"/>
    <property type="match status" value="1"/>
</dbReference>